<dbReference type="Proteomes" id="UP001369086">
    <property type="component" value="Unassembled WGS sequence"/>
</dbReference>
<reference evidence="2 3" key="1">
    <citation type="submission" date="2021-05" db="EMBL/GenBank/DDBJ databases">
        <authorList>
            <person name="Zahm M."/>
            <person name="Klopp C."/>
            <person name="Cabau C."/>
            <person name="Kuhl H."/>
            <person name="Suciu R."/>
            <person name="Ciorpac M."/>
            <person name="Holostenco D."/>
            <person name="Gessner J."/>
            <person name="Wuertz S."/>
            <person name="Hohne C."/>
            <person name="Stock M."/>
            <person name="Gislard M."/>
            <person name="Lluch J."/>
            <person name="Milhes M."/>
            <person name="Lampietro C."/>
            <person name="Lopez Roques C."/>
            <person name="Donnadieu C."/>
            <person name="Du K."/>
            <person name="Schartl M."/>
            <person name="Guiguen Y."/>
        </authorList>
    </citation>
    <scope>NUCLEOTIDE SEQUENCE [LARGE SCALE GENOMIC DNA]</scope>
    <source>
        <strain evidence="2">Hh-F2</strain>
        <tissue evidence="2">Blood</tissue>
    </source>
</reference>
<dbReference type="EMBL" id="JAHFZB010000002">
    <property type="protein sequence ID" value="KAK6493237.1"/>
    <property type="molecule type" value="Genomic_DNA"/>
</dbReference>
<gene>
    <name evidence="2" type="ORF">HHUSO_G2773</name>
</gene>
<proteinExistence type="predicted"/>
<evidence type="ECO:0000256" key="1">
    <source>
        <dbReference type="SAM" id="Phobius"/>
    </source>
</evidence>
<keyword evidence="1" id="KW-0472">Membrane</keyword>
<name>A0ABR1A824_HUSHU</name>
<evidence type="ECO:0000313" key="2">
    <source>
        <dbReference type="EMBL" id="KAK6493237.1"/>
    </source>
</evidence>
<feature type="transmembrane region" description="Helical" evidence="1">
    <location>
        <begin position="124"/>
        <end position="148"/>
    </location>
</feature>
<keyword evidence="1" id="KW-0812">Transmembrane</keyword>
<protein>
    <recommendedName>
        <fullName evidence="4">Link domain-containing protein</fullName>
    </recommendedName>
</protein>
<sequence>MTILKRFWNTVVKISSALFLHTVSFTDVYVVYPPFGNSTMTYSEATQRCLSLGDSLASKKQLSSTSTPIPDGIPAWSKDKDVVQFSSGKLTVTPCVNKPSQLASAYCFNPNITDFIPVIKDDKLWLKIAIVCIISSIFIILLMAVTFMKGNKCICCVKRKKPAEDSTLERGQGFDTVRGLHRGRIPSYQISGTRTKPPVLSKALNTGYSSHYSNHGFESTPEASKQNFAKTYVDHDRYEYSNAAFDNTY</sequence>
<accession>A0ABR1A824</accession>
<organism evidence="2 3">
    <name type="scientific">Huso huso</name>
    <name type="common">Beluga</name>
    <name type="synonym">Acipenser huso</name>
    <dbReference type="NCBI Taxonomy" id="61971"/>
    <lineage>
        <taxon>Eukaryota</taxon>
        <taxon>Metazoa</taxon>
        <taxon>Chordata</taxon>
        <taxon>Craniata</taxon>
        <taxon>Vertebrata</taxon>
        <taxon>Euteleostomi</taxon>
        <taxon>Actinopterygii</taxon>
        <taxon>Chondrostei</taxon>
        <taxon>Acipenseriformes</taxon>
        <taxon>Acipenseridae</taxon>
        <taxon>Huso</taxon>
    </lineage>
</organism>
<evidence type="ECO:0000313" key="3">
    <source>
        <dbReference type="Proteomes" id="UP001369086"/>
    </source>
</evidence>
<comment type="caution">
    <text evidence="2">The sequence shown here is derived from an EMBL/GenBank/DDBJ whole genome shotgun (WGS) entry which is preliminary data.</text>
</comment>
<keyword evidence="1" id="KW-1133">Transmembrane helix</keyword>
<evidence type="ECO:0008006" key="4">
    <source>
        <dbReference type="Google" id="ProtNLM"/>
    </source>
</evidence>
<keyword evidence="3" id="KW-1185">Reference proteome</keyword>